<feature type="binding site" evidence="2">
    <location>
        <position position="71"/>
    </location>
    <ligand>
        <name>Cu cation</name>
        <dbReference type="ChEBI" id="CHEBI:23378"/>
    </ligand>
</feature>
<keyword evidence="6" id="KW-1185">Reference proteome</keyword>
<dbReference type="CDD" id="cd02968">
    <property type="entry name" value="SCO"/>
    <property type="match status" value="1"/>
</dbReference>
<feature type="signal peptide" evidence="4">
    <location>
        <begin position="1"/>
        <end position="24"/>
    </location>
</feature>
<feature type="binding site" evidence="2">
    <location>
        <position position="160"/>
    </location>
    <ligand>
        <name>Cu cation</name>
        <dbReference type="ChEBI" id="CHEBI:23378"/>
    </ligand>
</feature>
<feature type="disulfide bond" description="Redox-active" evidence="3">
    <location>
        <begin position="71"/>
        <end position="75"/>
    </location>
</feature>
<keyword evidence="2" id="KW-0186">Copper</keyword>
<keyword evidence="3" id="KW-1015">Disulfide bond</keyword>
<protein>
    <submittedName>
        <fullName evidence="5">SCO family protein</fullName>
    </submittedName>
</protein>
<dbReference type="RefSeq" id="WP_099788023.1">
    <property type="nucleotide sequence ID" value="NZ_JBHLYV010000031.1"/>
</dbReference>
<comment type="similarity">
    <text evidence="1">Belongs to the SCO1/2 family.</text>
</comment>
<evidence type="ECO:0000313" key="6">
    <source>
        <dbReference type="Proteomes" id="UP000230390"/>
    </source>
</evidence>
<dbReference type="OrthoDB" id="8550465at2"/>
<dbReference type="Proteomes" id="UP000230390">
    <property type="component" value="Unassembled WGS sequence"/>
</dbReference>
<dbReference type="InterPro" id="IPR036249">
    <property type="entry name" value="Thioredoxin-like_sf"/>
</dbReference>
<proteinExistence type="inferred from homology"/>
<feature type="binding site" evidence="2">
    <location>
        <position position="75"/>
    </location>
    <ligand>
        <name>Cu cation</name>
        <dbReference type="ChEBI" id="CHEBI:23378"/>
    </ligand>
</feature>
<dbReference type="GO" id="GO:0046872">
    <property type="term" value="F:metal ion binding"/>
    <property type="evidence" value="ECO:0007669"/>
    <property type="project" value="UniProtKB-KW"/>
</dbReference>
<evidence type="ECO:0000256" key="3">
    <source>
        <dbReference type="PIRSR" id="PIRSR603782-2"/>
    </source>
</evidence>
<dbReference type="PANTHER" id="PTHR12151">
    <property type="entry name" value="ELECTRON TRANSPORT PROTIN SCO1/SENC FAMILY MEMBER"/>
    <property type="match status" value="1"/>
</dbReference>
<dbReference type="AlphaFoldDB" id="A0A2G8THW8"/>
<sequence>MIARRFFIASAVAGAALPVLPAGASRYAAKFHANEFPNPLLATHTGQRLRFYDDVVKGSKVLVFNMMYASCRNICPPNTAGLLQVQKLLRHRMGRDVFFYSLTLQPDLDRPADLHAYARRHGVGPGWTFLTGDRQGIDAIRRKLGYFDPDPNVDADLMQHTGMVRIENHALDRWMMMPSQLTPAKLARSIVELAS</sequence>
<evidence type="ECO:0000256" key="2">
    <source>
        <dbReference type="PIRSR" id="PIRSR603782-1"/>
    </source>
</evidence>
<evidence type="ECO:0000256" key="1">
    <source>
        <dbReference type="ARBA" id="ARBA00010996"/>
    </source>
</evidence>
<reference evidence="5 6" key="1">
    <citation type="submission" date="2017-10" db="EMBL/GenBank/DDBJ databases">
        <title>Massilia psychrophilum sp. nov., a novel purple-pigmented bacterium isolated from Tianshan glacier, Xinjiang Municipality, China.</title>
        <authorList>
            <person name="Wang H."/>
        </authorList>
    </citation>
    <scope>NUCLEOTIDE SEQUENCE [LARGE SCALE GENOMIC DNA]</scope>
    <source>
        <strain evidence="5 6">JCM 30074</strain>
    </source>
</reference>
<dbReference type="InterPro" id="IPR003782">
    <property type="entry name" value="SCO1/SenC"/>
</dbReference>
<keyword evidence="4" id="KW-0732">Signal</keyword>
<dbReference type="Pfam" id="PF02630">
    <property type="entry name" value="SCO1-SenC"/>
    <property type="match status" value="1"/>
</dbReference>
<gene>
    <name evidence="5" type="ORF">CR105_08535</name>
</gene>
<comment type="caution">
    <text evidence="5">The sequence shown here is derived from an EMBL/GenBank/DDBJ whole genome shotgun (WGS) entry which is preliminary data.</text>
</comment>
<organism evidence="5 6">
    <name type="scientific">Massilia eurypsychrophila</name>
    <dbReference type="NCBI Taxonomy" id="1485217"/>
    <lineage>
        <taxon>Bacteria</taxon>
        <taxon>Pseudomonadati</taxon>
        <taxon>Pseudomonadota</taxon>
        <taxon>Betaproteobacteria</taxon>
        <taxon>Burkholderiales</taxon>
        <taxon>Oxalobacteraceae</taxon>
        <taxon>Telluria group</taxon>
        <taxon>Massilia</taxon>
    </lineage>
</organism>
<evidence type="ECO:0000313" key="5">
    <source>
        <dbReference type="EMBL" id="PIL45228.1"/>
    </source>
</evidence>
<name>A0A2G8THW8_9BURK</name>
<dbReference type="Gene3D" id="3.40.30.10">
    <property type="entry name" value="Glutaredoxin"/>
    <property type="match status" value="1"/>
</dbReference>
<evidence type="ECO:0000256" key="4">
    <source>
        <dbReference type="SAM" id="SignalP"/>
    </source>
</evidence>
<dbReference type="EMBL" id="PDOC01000004">
    <property type="protein sequence ID" value="PIL45228.1"/>
    <property type="molecule type" value="Genomic_DNA"/>
</dbReference>
<keyword evidence="2" id="KW-0479">Metal-binding</keyword>
<accession>A0A2G8THW8</accession>
<dbReference type="PANTHER" id="PTHR12151:SF5">
    <property type="entry name" value="AT19154P"/>
    <property type="match status" value="1"/>
</dbReference>
<dbReference type="SUPFAM" id="SSF52833">
    <property type="entry name" value="Thioredoxin-like"/>
    <property type="match status" value="1"/>
</dbReference>
<feature type="chain" id="PRO_5013809145" evidence="4">
    <location>
        <begin position="25"/>
        <end position="195"/>
    </location>
</feature>